<feature type="region of interest" description="Disordered" evidence="1">
    <location>
        <begin position="175"/>
        <end position="237"/>
    </location>
</feature>
<reference evidence="2" key="1">
    <citation type="journal article" date="2020" name="Nature">
        <title>Giant virus diversity and host interactions through global metagenomics.</title>
        <authorList>
            <person name="Schulz F."/>
            <person name="Roux S."/>
            <person name="Paez-Espino D."/>
            <person name="Jungbluth S."/>
            <person name="Walsh D.A."/>
            <person name="Denef V.J."/>
            <person name="McMahon K.D."/>
            <person name="Konstantinidis K.T."/>
            <person name="Eloe-Fadrosh E.A."/>
            <person name="Kyrpides N.C."/>
            <person name="Woyke T."/>
        </authorList>
    </citation>
    <scope>NUCLEOTIDE SEQUENCE</scope>
    <source>
        <strain evidence="2">GVMAG-S-1101161-73</strain>
    </source>
</reference>
<dbReference type="AlphaFoldDB" id="A0A6C0AMC8"/>
<evidence type="ECO:0000256" key="1">
    <source>
        <dbReference type="SAM" id="MobiDB-lite"/>
    </source>
</evidence>
<organism evidence="2">
    <name type="scientific">viral metagenome</name>
    <dbReference type="NCBI Taxonomy" id="1070528"/>
    <lineage>
        <taxon>unclassified sequences</taxon>
        <taxon>metagenomes</taxon>
        <taxon>organismal metagenomes</taxon>
    </lineage>
</organism>
<sequence>MSTIQAIISLVKSLSDADRETLFAAFAMDAPVLGQLEPKAAKAAKEAKEPKAEKKPRANAGVGTAWSAFTVKIQQEHKAEVDVVKADAAQRRATAKAQGLPVPDDTKGAHLHWCSSYKAAHDAEWLAFKAAWELEHPKGVAATAALGTADNSDDAVTVVDDEAAVPSVAIEGGAATAPASVAKAETKKRGPKKDSERTPEELAIVKAKRAAKKAEKASASNSAEGSRASSPPKVKDE</sequence>
<accession>A0A6C0AMC8</accession>
<evidence type="ECO:0000313" key="2">
    <source>
        <dbReference type="EMBL" id="QHS80959.1"/>
    </source>
</evidence>
<proteinExistence type="predicted"/>
<protein>
    <submittedName>
        <fullName evidence="2">Uncharacterized protein</fullName>
    </submittedName>
</protein>
<feature type="compositionally biased region" description="Basic and acidic residues" evidence="1">
    <location>
        <begin position="184"/>
        <end position="200"/>
    </location>
</feature>
<dbReference type="EMBL" id="MN740728">
    <property type="protein sequence ID" value="QHS80959.1"/>
    <property type="molecule type" value="Genomic_DNA"/>
</dbReference>
<name>A0A6C0AMC8_9ZZZZ</name>